<dbReference type="EMBL" id="JABAHT010002395">
    <property type="protein sequence ID" value="KAF4647431.1"/>
    <property type="molecule type" value="Genomic_DNA"/>
</dbReference>
<organism evidence="2 3">
    <name type="scientific">Perkinsus olseni</name>
    <name type="common">Perkinsus atlanticus</name>
    <dbReference type="NCBI Taxonomy" id="32597"/>
    <lineage>
        <taxon>Eukaryota</taxon>
        <taxon>Sar</taxon>
        <taxon>Alveolata</taxon>
        <taxon>Perkinsozoa</taxon>
        <taxon>Perkinsea</taxon>
        <taxon>Perkinsida</taxon>
        <taxon>Perkinsidae</taxon>
        <taxon>Perkinsus</taxon>
    </lineage>
</organism>
<reference evidence="2 3" key="1">
    <citation type="submission" date="2020-04" db="EMBL/GenBank/DDBJ databases">
        <title>Perkinsus olseni comparative genomics.</title>
        <authorList>
            <person name="Bogema D.R."/>
        </authorList>
    </citation>
    <scope>NUCLEOTIDE SEQUENCE [LARGE SCALE GENOMIC DNA]</scope>
    <source>
        <strain evidence="2">ATCC PRA-179</strain>
    </source>
</reference>
<evidence type="ECO:0000313" key="3">
    <source>
        <dbReference type="Proteomes" id="UP000570595"/>
    </source>
</evidence>
<evidence type="ECO:0000256" key="1">
    <source>
        <dbReference type="SAM" id="MobiDB-lite"/>
    </source>
</evidence>
<evidence type="ECO:0000313" key="2">
    <source>
        <dbReference type="EMBL" id="KAF4647431.1"/>
    </source>
</evidence>
<name>A0A7J6KLH2_PEROL</name>
<feature type="compositionally biased region" description="Basic residues" evidence="1">
    <location>
        <begin position="1"/>
        <end position="17"/>
    </location>
</feature>
<accession>A0A7J6KLH2</accession>
<gene>
    <name evidence="2" type="ORF">FOZ61_004169</name>
</gene>
<protein>
    <submittedName>
        <fullName evidence="2">Uncharacterized protein</fullName>
    </submittedName>
</protein>
<feature type="region of interest" description="Disordered" evidence="1">
    <location>
        <begin position="1"/>
        <end position="23"/>
    </location>
</feature>
<dbReference type="AlphaFoldDB" id="A0A7J6KLH2"/>
<sequence>MHANKKKPSPKKNRSKSRRETLKRMYNEKLEAEKKMEDMNLEVIRLRCCHDENERLATEVQNYKTLLGRLEEDNVALVSQIEQYKQITEQLGMTAEDEALQVTAREQYV</sequence>
<comment type="caution">
    <text evidence="2">The sequence shown here is derived from an EMBL/GenBank/DDBJ whole genome shotgun (WGS) entry which is preliminary data.</text>
</comment>
<dbReference type="Proteomes" id="UP000570595">
    <property type="component" value="Unassembled WGS sequence"/>
</dbReference>
<proteinExistence type="predicted"/>